<dbReference type="PROSITE" id="PS50943">
    <property type="entry name" value="HTH_CROC1"/>
    <property type="match status" value="1"/>
</dbReference>
<evidence type="ECO:0000259" key="1">
    <source>
        <dbReference type="PROSITE" id="PS50943"/>
    </source>
</evidence>
<dbReference type="GO" id="GO:0003677">
    <property type="term" value="F:DNA binding"/>
    <property type="evidence" value="ECO:0007669"/>
    <property type="project" value="UniProtKB-KW"/>
</dbReference>
<dbReference type="InterPro" id="IPR001387">
    <property type="entry name" value="Cro/C1-type_HTH"/>
</dbReference>
<name>A0A1T4NF08_9BACT</name>
<dbReference type="EMBL" id="FUWH01000004">
    <property type="protein sequence ID" value="SJZ77850.1"/>
    <property type="molecule type" value="Genomic_DNA"/>
</dbReference>
<feature type="domain" description="HTH cro/C1-type" evidence="1">
    <location>
        <begin position="12"/>
        <end position="67"/>
    </location>
</feature>
<dbReference type="InterPro" id="IPR010982">
    <property type="entry name" value="Lambda_DNA-bd_dom_sf"/>
</dbReference>
<sequence length="89" mass="10549">MDEVSILVPNRLRRLRKQFGYTKRDVAEFLGLKNSSDIAKWEEGVKLPRGGNLLKLCALYRTSSNELYYDLINEYKKQITLKEYKRFDT</sequence>
<dbReference type="RefSeq" id="WP_078831198.1">
    <property type="nucleotide sequence ID" value="NZ_FUWH01000004.1"/>
</dbReference>
<protein>
    <submittedName>
        <fullName evidence="2">DNA-binding transcriptional regulator, XRE-family HTH domain</fullName>
    </submittedName>
</protein>
<dbReference type="Gene3D" id="1.10.260.40">
    <property type="entry name" value="lambda repressor-like DNA-binding domains"/>
    <property type="match status" value="1"/>
</dbReference>
<dbReference type="AlphaFoldDB" id="A0A1T4NF08"/>
<gene>
    <name evidence="2" type="ORF">SAMN04488132_104229</name>
</gene>
<evidence type="ECO:0000313" key="2">
    <source>
        <dbReference type="EMBL" id="SJZ77850.1"/>
    </source>
</evidence>
<dbReference type="SUPFAM" id="SSF47413">
    <property type="entry name" value="lambda repressor-like DNA-binding domains"/>
    <property type="match status" value="1"/>
</dbReference>
<reference evidence="2 3" key="1">
    <citation type="submission" date="2017-02" db="EMBL/GenBank/DDBJ databases">
        <authorList>
            <person name="Peterson S.W."/>
        </authorList>
    </citation>
    <scope>NUCLEOTIDE SEQUENCE [LARGE SCALE GENOMIC DNA]</scope>
    <source>
        <strain evidence="2 3">DSM 22335</strain>
    </source>
</reference>
<keyword evidence="2" id="KW-0238">DNA-binding</keyword>
<dbReference type="Proteomes" id="UP000190888">
    <property type="component" value="Unassembled WGS sequence"/>
</dbReference>
<dbReference type="STRING" id="413434.SAMN04488132_104229"/>
<dbReference type="OrthoDB" id="799601at2"/>
<keyword evidence="3" id="KW-1185">Reference proteome</keyword>
<proteinExistence type="predicted"/>
<dbReference type="SMART" id="SM00530">
    <property type="entry name" value="HTH_XRE"/>
    <property type="match status" value="1"/>
</dbReference>
<dbReference type="Pfam" id="PF01381">
    <property type="entry name" value="HTH_3"/>
    <property type="match status" value="1"/>
</dbReference>
<dbReference type="CDD" id="cd00093">
    <property type="entry name" value="HTH_XRE"/>
    <property type="match status" value="1"/>
</dbReference>
<accession>A0A1T4NF08</accession>
<evidence type="ECO:0000313" key="3">
    <source>
        <dbReference type="Proteomes" id="UP000190888"/>
    </source>
</evidence>
<organism evidence="2 3">
    <name type="scientific">Sediminibacterium ginsengisoli</name>
    <dbReference type="NCBI Taxonomy" id="413434"/>
    <lineage>
        <taxon>Bacteria</taxon>
        <taxon>Pseudomonadati</taxon>
        <taxon>Bacteroidota</taxon>
        <taxon>Chitinophagia</taxon>
        <taxon>Chitinophagales</taxon>
        <taxon>Chitinophagaceae</taxon>
        <taxon>Sediminibacterium</taxon>
    </lineage>
</organism>